<organism evidence="1 2">
    <name type="scientific">Choiromyces venosus 120613-1</name>
    <dbReference type="NCBI Taxonomy" id="1336337"/>
    <lineage>
        <taxon>Eukaryota</taxon>
        <taxon>Fungi</taxon>
        <taxon>Dikarya</taxon>
        <taxon>Ascomycota</taxon>
        <taxon>Pezizomycotina</taxon>
        <taxon>Pezizomycetes</taxon>
        <taxon>Pezizales</taxon>
        <taxon>Tuberaceae</taxon>
        <taxon>Choiromyces</taxon>
    </lineage>
</organism>
<evidence type="ECO:0000313" key="2">
    <source>
        <dbReference type="Proteomes" id="UP000276215"/>
    </source>
</evidence>
<dbReference type="Proteomes" id="UP000276215">
    <property type="component" value="Unassembled WGS sequence"/>
</dbReference>
<dbReference type="AlphaFoldDB" id="A0A3N4K8S1"/>
<sequence length="96" mass="11082">MYGRTPLSRMAKFSEFHPVQRVIRDRGGRKLVILYLHNTIRAAQNNFSLRILVTFTNINDFYLKQCGVHLGHSLTHSPCFQSSLSNYFTALSEDCM</sequence>
<name>A0A3N4K8S1_9PEZI</name>
<keyword evidence="2" id="KW-1185">Reference proteome</keyword>
<accession>A0A3N4K8S1</accession>
<evidence type="ECO:0000313" key="1">
    <source>
        <dbReference type="EMBL" id="RPB05749.1"/>
    </source>
</evidence>
<protein>
    <submittedName>
        <fullName evidence="1">Uncharacterized protein</fullName>
    </submittedName>
</protein>
<proteinExistence type="predicted"/>
<reference evidence="1 2" key="1">
    <citation type="journal article" date="2018" name="Nat. Ecol. Evol.">
        <title>Pezizomycetes genomes reveal the molecular basis of ectomycorrhizal truffle lifestyle.</title>
        <authorList>
            <person name="Murat C."/>
            <person name="Payen T."/>
            <person name="Noel B."/>
            <person name="Kuo A."/>
            <person name="Morin E."/>
            <person name="Chen J."/>
            <person name="Kohler A."/>
            <person name="Krizsan K."/>
            <person name="Balestrini R."/>
            <person name="Da Silva C."/>
            <person name="Montanini B."/>
            <person name="Hainaut M."/>
            <person name="Levati E."/>
            <person name="Barry K.W."/>
            <person name="Belfiori B."/>
            <person name="Cichocki N."/>
            <person name="Clum A."/>
            <person name="Dockter R.B."/>
            <person name="Fauchery L."/>
            <person name="Guy J."/>
            <person name="Iotti M."/>
            <person name="Le Tacon F."/>
            <person name="Lindquist E.A."/>
            <person name="Lipzen A."/>
            <person name="Malagnac F."/>
            <person name="Mello A."/>
            <person name="Molinier V."/>
            <person name="Miyauchi S."/>
            <person name="Poulain J."/>
            <person name="Riccioni C."/>
            <person name="Rubini A."/>
            <person name="Sitrit Y."/>
            <person name="Splivallo R."/>
            <person name="Traeger S."/>
            <person name="Wang M."/>
            <person name="Zifcakova L."/>
            <person name="Wipf D."/>
            <person name="Zambonelli A."/>
            <person name="Paolocci F."/>
            <person name="Nowrousian M."/>
            <person name="Ottonello S."/>
            <person name="Baldrian P."/>
            <person name="Spatafora J.W."/>
            <person name="Henrissat B."/>
            <person name="Nagy L.G."/>
            <person name="Aury J.M."/>
            <person name="Wincker P."/>
            <person name="Grigoriev I.V."/>
            <person name="Bonfante P."/>
            <person name="Martin F.M."/>
        </authorList>
    </citation>
    <scope>NUCLEOTIDE SEQUENCE [LARGE SCALE GENOMIC DNA]</scope>
    <source>
        <strain evidence="1 2">120613-1</strain>
    </source>
</reference>
<gene>
    <name evidence="1" type="ORF">L873DRAFT_536267</name>
</gene>
<dbReference type="EMBL" id="ML120352">
    <property type="protein sequence ID" value="RPB05749.1"/>
    <property type="molecule type" value="Genomic_DNA"/>
</dbReference>